<sequence>MQQTTPTETTSSTGDASAPAPASASAPATAPTSPAPASLASRSTPDFPTRTIPATATSPVIFETQPDRTDLPLVVMPYVVEGMIEPFKQWFPMLKDVARLRMYEDYTLDPAEFLTRAADADALMDIGMHISDDMLEQLATHVKCIAFGGTGVASYIDLDRAKQVGLRVCNIVHYGDHAVAEFAIALMFELARHVGELDTQLREGNWSGMDGMQLYGKKLAIIGLGGIGKVVAHIANGLGMQVLAWNSHTSPEDFAAENVTPVDSMEELVAQADVVSIHMPLFDSTRGIITKQVIDAIRPGTLFINTARAEVIEPGALEARLLKGDVPAALDVFEQEPLPKDSPLLTIPGLILTPHVAWRTDGAYHELTRQVVQDIVSFFKGERFNVVD</sequence>
<name>A0A087ALU0_9BIFI</name>
<evidence type="ECO:0000256" key="2">
    <source>
        <dbReference type="ARBA" id="ARBA00022605"/>
    </source>
</evidence>
<feature type="domain" description="D-isomer specific 2-hydroxyacid dehydrogenase NAD-binding" evidence="8">
    <location>
        <begin position="184"/>
        <end position="357"/>
    </location>
</feature>
<comment type="similarity">
    <text evidence="1 5">Belongs to the D-isomer specific 2-hydroxyacid dehydrogenase family.</text>
</comment>
<evidence type="ECO:0000313" key="9">
    <source>
        <dbReference type="EMBL" id="KFI59740.1"/>
    </source>
</evidence>
<dbReference type="EC" id="1.1.1.26" evidence="9"/>
<dbReference type="AlphaFoldDB" id="A0A087ALU0"/>
<dbReference type="GO" id="GO:0051287">
    <property type="term" value="F:NAD binding"/>
    <property type="evidence" value="ECO:0007669"/>
    <property type="project" value="InterPro"/>
</dbReference>
<evidence type="ECO:0000256" key="4">
    <source>
        <dbReference type="ARBA" id="ARBA00023027"/>
    </source>
</evidence>
<evidence type="ECO:0000256" key="5">
    <source>
        <dbReference type="RuleBase" id="RU003719"/>
    </source>
</evidence>
<keyword evidence="3 5" id="KW-0560">Oxidoreductase</keyword>
<keyword evidence="4" id="KW-0520">NAD</keyword>
<dbReference type="GO" id="GO:0008652">
    <property type="term" value="P:amino acid biosynthetic process"/>
    <property type="evidence" value="ECO:0007669"/>
    <property type="project" value="UniProtKB-KW"/>
</dbReference>
<feature type="compositionally biased region" description="Low complexity" evidence="6">
    <location>
        <begin position="1"/>
        <end position="45"/>
    </location>
</feature>
<dbReference type="PANTHER" id="PTHR42789">
    <property type="entry name" value="D-ISOMER SPECIFIC 2-HYDROXYACID DEHYDROGENASE FAMILY PROTEIN (AFU_ORTHOLOGUE AFUA_6G10090)"/>
    <property type="match status" value="1"/>
</dbReference>
<organism evidence="9 10">
    <name type="scientific">Bifidobacterium gallicum DSM 20093 = LMG 11596</name>
    <dbReference type="NCBI Taxonomy" id="561180"/>
    <lineage>
        <taxon>Bacteria</taxon>
        <taxon>Bacillati</taxon>
        <taxon>Actinomycetota</taxon>
        <taxon>Actinomycetes</taxon>
        <taxon>Bifidobacteriales</taxon>
        <taxon>Bifidobacteriaceae</taxon>
        <taxon>Bifidobacterium</taxon>
    </lineage>
</organism>
<keyword evidence="2" id="KW-0028">Amino-acid biosynthesis</keyword>
<dbReference type="InterPro" id="IPR036291">
    <property type="entry name" value="NAD(P)-bd_dom_sf"/>
</dbReference>
<dbReference type="EMBL" id="JGYW01000002">
    <property type="protein sequence ID" value="KFI59740.1"/>
    <property type="molecule type" value="Genomic_DNA"/>
</dbReference>
<evidence type="ECO:0000259" key="8">
    <source>
        <dbReference type="Pfam" id="PF02826"/>
    </source>
</evidence>
<dbReference type="PROSITE" id="PS00065">
    <property type="entry name" value="D_2_HYDROXYACID_DH_1"/>
    <property type="match status" value="1"/>
</dbReference>
<dbReference type="SUPFAM" id="SSF52283">
    <property type="entry name" value="Formate/glycerate dehydrogenase catalytic domain-like"/>
    <property type="match status" value="1"/>
</dbReference>
<evidence type="ECO:0000313" key="10">
    <source>
        <dbReference type="Proteomes" id="UP000029074"/>
    </source>
</evidence>
<evidence type="ECO:0000256" key="3">
    <source>
        <dbReference type="ARBA" id="ARBA00023002"/>
    </source>
</evidence>
<dbReference type="InterPro" id="IPR029752">
    <property type="entry name" value="D-isomer_DH_CS1"/>
</dbReference>
<dbReference type="GO" id="GO:0047964">
    <property type="term" value="F:glyoxylate reductase (NADH) activity"/>
    <property type="evidence" value="ECO:0007669"/>
    <property type="project" value="UniProtKB-EC"/>
</dbReference>
<evidence type="ECO:0000256" key="1">
    <source>
        <dbReference type="ARBA" id="ARBA00005854"/>
    </source>
</evidence>
<accession>A0A087ALU0</accession>
<dbReference type="SUPFAM" id="SSF51735">
    <property type="entry name" value="NAD(P)-binding Rossmann-fold domains"/>
    <property type="match status" value="1"/>
</dbReference>
<evidence type="ECO:0000259" key="7">
    <source>
        <dbReference type="Pfam" id="PF00389"/>
    </source>
</evidence>
<protein>
    <submittedName>
        <fullName evidence="9">2-hydroxyacid dehydrogenase</fullName>
        <ecNumber evidence="9">1.1.1.26</ecNumber>
    </submittedName>
</protein>
<gene>
    <name evidence="9" type="ORF">BGLCM_0411</name>
</gene>
<comment type="caution">
    <text evidence="9">The sequence shown here is derived from an EMBL/GenBank/DDBJ whole genome shotgun (WGS) entry which is preliminary data.</text>
</comment>
<feature type="region of interest" description="Disordered" evidence="6">
    <location>
        <begin position="1"/>
        <end position="53"/>
    </location>
</feature>
<dbReference type="Proteomes" id="UP000029074">
    <property type="component" value="Unassembled WGS sequence"/>
</dbReference>
<evidence type="ECO:0000256" key="6">
    <source>
        <dbReference type="SAM" id="MobiDB-lite"/>
    </source>
</evidence>
<dbReference type="Gene3D" id="3.40.50.720">
    <property type="entry name" value="NAD(P)-binding Rossmann-like Domain"/>
    <property type="match status" value="2"/>
</dbReference>
<feature type="domain" description="D-isomer specific 2-hydroxyacid dehydrogenase catalytic" evidence="7">
    <location>
        <begin position="94"/>
        <end position="383"/>
    </location>
</feature>
<dbReference type="Pfam" id="PF00389">
    <property type="entry name" value="2-Hacid_dh"/>
    <property type="match status" value="1"/>
</dbReference>
<dbReference type="InterPro" id="IPR006140">
    <property type="entry name" value="D-isomer_DH_NAD-bd"/>
</dbReference>
<keyword evidence="10" id="KW-1185">Reference proteome</keyword>
<dbReference type="Pfam" id="PF02826">
    <property type="entry name" value="2-Hacid_dh_C"/>
    <property type="match status" value="1"/>
</dbReference>
<dbReference type="InterPro" id="IPR050857">
    <property type="entry name" value="D-2-hydroxyacid_DH"/>
</dbReference>
<dbReference type="PANTHER" id="PTHR42789:SF1">
    <property type="entry name" value="D-ISOMER SPECIFIC 2-HYDROXYACID DEHYDROGENASE FAMILY PROTEIN (AFU_ORTHOLOGUE AFUA_6G10090)"/>
    <property type="match status" value="1"/>
</dbReference>
<reference evidence="9 10" key="1">
    <citation type="submission" date="2014-03" db="EMBL/GenBank/DDBJ databases">
        <title>Genomics of Bifidobacteria.</title>
        <authorList>
            <person name="Ventura M."/>
            <person name="Milani C."/>
            <person name="Lugli G.A."/>
        </authorList>
    </citation>
    <scope>NUCLEOTIDE SEQUENCE [LARGE SCALE GENOMIC DNA]</scope>
    <source>
        <strain evidence="9 10">LMG 11596</strain>
    </source>
</reference>
<dbReference type="InterPro" id="IPR006139">
    <property type="entry name" value="D-isomer_2_OHA_DH_cat_dom"/>
</dbReference>
<proteinExistence type="inferred from homology"/>
<dbReference type="CDD" id="cd12169">
    <property type="entry name" value="PGDH_like_1"/>
    <property type="match status" value="1"/>
</dbReference>